<feature type="transmembrane region" description="Helical" evidence="1">
    <location>
        <begin position="260"/>
        <end position="281"/>
    </location>
</feature>
<evidence type="ECO:0000259" key="2">
    <source>
        <dbReference type="Pfam" id="PF12937"/>
    </source>
</evidence>
<evidence type="ECO:0000256" key="1">
    <source>
        <dbReference type="SAM" id="Phobius"/>
    </source>
</evidence>
<keyword evidence="4" id="KW-1185">Reference proteome</keyword>
<dbReference type="Proteomes" id="UP000664859">
    <property type="component" value="Unassembled WGS sequence"/>
</dbReference>
<feature type="transmembrane region" description="Helical" evidence="1">
    <location>
        <begin position="293"/>
        <end position="317"/>
    </location>
</feature>
<dbReference type="AlphaFoldDB" id="A0A835YSX1"/>
<feature type="transmembrane region" description="Helical" evidence="1">
    <location>
        <begin position="440"/>
        <end position="462"/>
    </location>
</feature>
<dbReference type="InterPro" id="IPR001810">
    <property type="entry name" value="F-box_dom"/>
</dbReference>
<feature type="transmembrane region" description="Helical" evidence="1">
    <location>
        <begin position="378"/>
        <end position="404"/>
    </location>
</feature>
<feature type="transmembrane region" description="Helical" evidence="1">
    <location>
        <begin position="143"/>
        <end position="163"/>
    </location>
</feature>
<comment type="caution">
    <text evidence="3">The sequence shown here is derived from an EMBL/GenBank/DDBJ whole genome shotgun (WGS) entry which is preliminary data.</text>
</comment>
<reference evidence="3" key="1">
    <citation type="submission" date="2021-02" db="EMBL/GenBank/DDBJ databases">
        <title>First Annotated Genome of the Yellow-green Alga Tribonema minus.</title>
        <authorList>
            <person name="Mahan K.M."/>
        </authorList>
    </citation>
    <scope>NUCLEOTIDE SEQUENCE</scope>
    <source>
        <strain evidence="3">UTEX B ZZ1240</strain>
    </source>
</reference>
<organism evidence="3 4">
    <name type="scientific">Tribonema minus</name>
    <dbReference type="NCBI Taxonomy" id="303371"/>
    <lineage>
        <taxon>Eukaryota</taxon>
        <taxon>Sar</taxon>
        <taxon>Stramenopiles</taxon>
        <taxon>Ochrophyta</taxon>
        <taxon>PX clade</taxon>
        <taxon>Xanthophyceae</taxon>
        <taxon>Tribonematales</taxon>
        <taxon>Tribonemataceae</taxon>
        <taxon>Tribonema</taxon>
    </lineage>
</organism>
<feature type="domain" description="F-box" evidence="2">
    <location>
        <begin position="38"/>
        <end position="76"/>
    </location>
</feature>
<sequence length="523" mass="57283">MEESRSAARTEGGGDVETPAHHSAHVCIDYDGFTQDTMRRILQYLDAIDLSGCASTSRAFASSAGDASLWKRLLLRDFTCVADADVEADVSHVDVSHPRASYAVALAARRQRIIDARLRQVRWRKAEKQEAHQMRVGTCLDILHVRLLSPLLCLAPIATLLMLGRWMDGVESSYWIMMVPMWTLLGVLALASATAIFMWVKSSDGVSLYRDMFRGMRGFVWFFIHRVFEERTVGVLSGVALLVLVTLTLVLIGLKLQEVVAAGWFAVLAPLWAVFMIICLSPCLRWSTRQDPACYTLAVLLCWLPLLTTALMAAAHLDYGEPGLPAVMAPLWVVQGVCVCVALGAYASVAIRWLVWWCRKRRLASGDNRPDLANFGHLPPALSLSVVSTGVIAVLCLLMPLVLFEVSPCDCNLLSHMFLLVAYVYGNSSSEHSGLSATALFVPLLLFCALFAPALLGLAVSYRTRHRATALQWVENPLNLTASFANGHQWTPNVLDPALMAGAHAGAQGGLGEDSDSEIFDQL</sequence>
<feature type="transmembrane region" description="Helical" evidence="1">
    <location>
        <begin position="329"/>
        <end position="357"/>
    </location>
</feature>
<keyword evidence="1" id="KW-1133">Transmembrane helix</keyword>
<name>A0A835YSX1_9STRA</name>
<gene>
    <name evidence="3" type="ORF">JKP88DRAFT_323187</name>
</gene>
<dbReference type="OrthoDB" id="10258440at2759"/>
<dbReference type="InterPro" id="IPR036047">
    <property type="entry name" value="F-box-like_dom_sf"/>
</dbReference>
<evidence type="ECO:0000313" key="3">
    <source>
        <dbReference type="EMBL" id="KAG5180840.1"/>
    </source>
</evidence>
<evidence type="ECO:0000313" key="4">
    <source>
        <dbReference type="Proteomes" id="UP000664859"/>
    </source>
</evidence>
<protein>
    <recommendedName>
        <fullName evidence="2">F-box domain-containing protein</fullName>
    </recommendedName>
</protein>
<dbReference type="SUPFAM" id="SSF81383">
    <property type="entry name" value="F-box domain"/>
    <property type="match status" value="1"/>
</dbReference>
<proteinExistence type="predicted"/>
<accession>A0A835YSX1</accession>
<dbReference type="Gene3D" id="1.20.1280.50">
    <property type="match status" value="1"/>
</dbReference>
<feature type="transmembrane region" description="Helical" evidence="1">
    <location>
        <begin position="175"/>
        <end position="200"/>
    </location>
</feature>
<dbReference type="EMBL" id="JAFCMP010000357">
    <property type="protein sequence ID" value="KAG5180840.1"/>
    <property type="molecule type" value="Genomic_DNA"/>
</dbReference>
<feature type="transmembrane region" description="Helical" evidence="1">
    <location>
        <begin position="233"/>
        <end position="254"/>
    </location>
</feature>
<dbReference type="Pfam" id="PF12937">
    <property type="entry name" value="F-box-like"/>
    <property type="match status" value="1"/>
</dbReference>
<keyword evidence="1" id="KW-0812">Transmembrane</keyword>
<keyword evidence="1" id="KW-0472">Membrane</keyword>